<protein>
    <submittedName>
        <fullName evidence="2">Uncharacterized protein</fullName>
    </submittedName>
</protein>
<keyword evidence="1" id="KW-0472">Membrane</keyword>
<sequence>MSPSPATTTTSSIPIPAPYCTHHCLYDHCQTSTSTFNIRESDGNLHFYWGMRKRVGEDEREGRMGFRFSMTNEAGDKCTLSTINGCMEGASNAPTIIAVRPPQHLPLSTSSSPDIRVSHVTQTSCIPQIVHLRMLGCETPTLVITSTIMLPSMMAGIFFVFVSY</sequence>
<gene>
    <name evidence="2" type="ORF">ARMGADRAFT_1083317</name>
</gene>
<keyword evidence="3" id="KW-1185">Reference proteome</keyword>
<keyword evidence="1" id="KW-0812">Transmembrane</keyword>
<accession>A0A2H3D3K0</accession>
<dbReference type="AlphaFoldDB" id="A0A2H3D3K0"/>
<proteinExistence type="predicted"/>
<name>A0A2H3D3K0_ARMGA</name>
<reference evidence="3" key="1">
    <citation type="journal article" date="2017" name="Nat. Ecol. Evol.">
        <title>Genome expansion and lineage-specific genetic innovations in the forest pathogenic fungi Armillaria.</title>
        <authorList>
            <person name="Sipos G."/>
            <person name="Prasanna A.N."/>
            <person name="Walter M.C."/>
            <person name="O'Connor E."/>
            <person name="Balint B."/>
            <person name="Krizsan K."/>
            <person name="Kiss B."/>
            <person name="Hess J."/>
            <person name="Varga T."/>
            <person name="Slot J."/>
            <person name="Riley R."/>
            <person name="Boka B."/>
            <person name="Rigling D."/>
            <person name="Barry K."/>
            <person name="Lee J."/>
            <person name="Mihaltcheva S."/>
            <person name="LaButti K."/>
            <person name="Lipzen A."/>
            <person name="Waldron R."/>
            <person name="Moloney N.M."/>
            <person name="Sperisen C."/>
            <person name="Kredics L."/>
            <person name="Vagvoelgyi C."/>
            <person name="Patrignani A."/>
            <person name="Fitzpatrick D."/>
            <person name="Nagy I."/>
            <person name="Doyle S."/>
            <person name="Anderson J.B."/>
            <person name="Grigoriev I.V."/>
            <person name="Gueldener U."/>
            <person name="Muensterkoetter M."/>
            <person name="Nagy L.G."/>
        </authorList>
    </citation>
    <scope>NUCLEOTIDE SEQUENCE [LARGE SCALE GENOMIC DNA]</scope>
    <source>
        <strain evidence="3">Ar21-2</strain>
    </source>
</reference>
<keyword evidence="1" id="KW-1133">Transmembrane helix</keyword>
<organism evidence="2 3">
    <name type="scientific">Armillaria gallica</name>
    <name type="common">Bulbous honey fungus</name>
    <name type="synonym">Armillaria bulbosa</name>
    <dbReference type="NCBI Taxonomy" id="47427"/>
    <lineage>
        <taxon>Eukaryota</taxon>
        <taxon>Fungi</taxon>
        <taxon>Dikarya</taxon>
        <taxon>Basidiomycota</taxon>
        <taxon>Agaricomycotina</taxon>
        <taxon>Agaricomycetes</taxon>
        <taxon>Agaricomycetidae</taxon>
        <taxon>Agaricales</taxon>
        <taxon>Marasmiineae</taxon>
        <taxon>Physalacriaceae</taxon>
        <taxon>Armillaria</taxon>
    </lineage>
</organism>
<evidence type="ECO:0000313" key="3">
    <source>
        <dbReference type="Proteomes" id="UP000217790"/>
    </source>
</evidence>
<evidence type="ECO:0000256" key="1">
    <source>
        <dbReference type="SAM" id="Phobius"/>
    </source>
</evidence>
<dbReference type="EMBL" id="KZ293667">
    <property type="protein sequence ID" value="PBK89861.1"/>
    <property type="molecule type" value="Genomic_DNA"/>
</dbReference>
<dbReference type="InParanoid" id="A0A2H3D3K0"/>
<feature type="transmembrane region" description="Helical" evidence="1">
    <location>
        <begin position="142"/>
        <end position="162"/>
    </location>
</feature>
<dbReference type="Proteomes" id="UP000217790">
    <property type="component" value="Unassembled WGS sequence"/>
</dbReference>
<evidence type="ECO:0000313" key="2">
    <source>
        <dbReference type="EMBL" id="PBK89861.1"/>
    </source>
</evidence>